<dbReference type="EMBL" id="CAJFDH010000006">
    <property type="protein sequence ID" value="CAD5228726.1"/>
    <property type="molecule type" value="Genomic_DNA"/>
</dbReference>
<organism evidence="1 2">
    <name type="scientific">Bursaphelenchus okinawaensis</name>
    <dbReference type="NCBI Taxonomy" id="465554"/>
    <lineage>
        <taxon>Eukaryota</taxon>
        <taxon>Metazoa</taxon>
        <taxon>Ecdysozoa</taxon>
        <taxon>Nematoda</taxon>
        <taxon>Chromadorea</taxon>
        <taxon>Rhabditida</taxon>
        <taxon>Tylenchina</taxon>
        <taxon>Tylenchomorpha</taxon>
        <taxon>Aphelenchoidea</taxon>
        <taxon>Aphelenchoididae</taxon>
        <taxon>Bursaphelenchus</taxon>
    </lineage>
</organism>
<evidence type="ECO:0000313" key="2">
    <source>
        <dbReference type="Proteomes" id="UP000614601"/>
    </source>
</evidence>
<proteinExistence type="predicted"/>
<dbReference type="EMBL" id="CAJFCW020000006">
    <property type="protein sequence ID" value="CAG9124920.1"/>
    <property type="molecule type" value="Genomic_DNA"/>
</dbReference>
<gene>
    <name evidence="1" type="ORF">BOKJ2_LOCUS12822</name>
</gene>
<name>A0A811LNR1_9BILA</name>
<reference evidence="1" key="1">
    <citation type="submission" date="2020-09" db="EMBL/GenBank/DDBJ databases">
        <authorList>
            <person name="Kikuchi T."/>
        </authorList>
    </citation>
    <scope>NUCLEOTIDE SEQUENCE</scope>
    <source>
        <strain evidence="1">SH1</strain>
    </source>
</reference>
<evidence type="ECO:0000313" key="1">
    <source>
        <dbReference type="EMBL" id="CAD5228726.1"/>
    </source>
</evidence>
<keyword evidence="2" id="KW-1185">Reference proteome</keyword>
<accession>A0A811LNR1</accession>
<dbReference type="Proteomes" id="UP000614601">
    <property type="component" value="Unassembled WGS sequence"/>
</dbReference>
<dbReference type="Proteomes" id="UP000783686">
    <property type="component" value="Unassembled WGS sequence"/>
</dbReference>
<comment type="caution">
    <text evidence="1">The sequence shown here is derived from an EMBL/GenBank/DDBJ whole genome shotgun (WGS) entry which is preliminary data.</text>
</comment>
<dbReference type="AlphaFoldDB" id="A0A811LNR1"/>
<sequence>MTNYPFFTSLADPITIYVNVYDTCVWTYSQLNMVAAYCEKNFKRIHITFTSGHLDPMFVPFVNFYKRLATITELLQVENPEFLRHCMDMEIEHKSNPTTIPKAF</sequence>
<protein>
    <submittedName>
        <fullName evidence="1">Uncharacterized protein</fullName>
    </submittedName>
</protein>